<dbReference type="GO" id="GO:0090614">
    <property type="term" value="F:5'-methylthioadenosine deaminase activity"/>
    <property type="evidence" value="ECO:0007669"/>
    <property type="project" value="UniProtKB-EC"/>
</dbReference>
<reference evidence="2" key="1">
    <citation type="submission" date="2023-06" db="EMBL/GenBank/DDBJ databases">
        <title>Genome sequence of Methancorpusculaceae sp. Ag1.</title>
        <authorList>
            <person name="Protasov E."/>
            <person name="Platt K."/>
            <person name="Poehlein A."/>
            <person name="Daniel R."/>
            <person name="Brune A."/>
        </authorList>
    </citation>
    <scope>NUCLEOTIDE SEQUENCE</scope>
    <source>
        <strain evidence="2">Ag1</strain>
    </source>
</reference>
<dbReference type="InterPro" id="IPR050287">
    <property type="entry name" value="MTA/SAH_deaminase"/>
</dbReference>
<gene>
    <name evidence="2" type="primary">dadD</name>
    <name evidence="2" type="ORF">McpAg1_06760</name>
</gene>
<dbReference type="Pfam" id="PF01979">
    <property type="entry name" value="Amidohydro_1"/>
    <property type="match status" value="1"/>
</dbReference>
<proteinExistence type="predicted"/>
<comment type="caution">
    <text evidence="2">The sequence shown here is derived from an EMBL/GenBank/DDBJ whole genome shotgun (WGS) entry which is preliminary data.</text>
</comment>
<keyword evidence="2" id="KW-0378">Hydrolase</keyword>
<dbReference type="InterPro" id="IPR032466">
    <property type="entry name" value="Metal_Hydrolase"/>
</dbReference>
<feature type="domain" description="Amidohydrolase-related" evidence="1">
    <location>
        <begin position="164"/>
        <end position="315"/>
    </location>
</feature>
<dbReference type="PANTHER" id="PTHR43794">
    <property type="entry name" value="AMINOHYDROLASE SSNA-RELATED"/>
    <property type="match status" value="1"/>
</dbReference>
<dbReference type="PANTHER" id="PTHR43794:SF5">
    <property type="entry name" value="CHLOROHYDROLASE FAMILY PROTEIN"/>
    <property type="match status" value="1"/>
</dbReference>
<dbReference type="SUPFAM" id="SSF51556">
    <property type="entry name" value="Metallo-dependent hydrolases"/>
    <property type="match status" value="1"/>
</dbReference>
<evidence type="ECO:0000259" key="1">
    <source>
        <dbReference type="Pfam" id="PF01979"/>
    </source>
</evidence>
<sequence length="341" mass="36474">MPDKELQGLAFCGETFPPRNVSIVIEEGVITDITDTAGPAKQWIIPSFFNAHTHIADTVAMDTPVAGRTISELVAPPNGLKHQILRRTSDDCLVRAMQETIAFMHATGTTGFAEFREGGPHGVDLFSRAGRPGISAVVFGRDGGEFIADGLGLSSAKNRESDLAAVERARAAGKKIAIHAGEVGAGDIDDAFALEPDLIIHATYFEDRHIRQAADENIPLVVCPRSNWILGGTGDASRPPVRKMLDAGCTLWLGTDNVMFVSPDMFAECAFLTTVYKTTPEETLRMATGGAALFGRSGILAVGEPADLICLDPGYADKWTQCPGLSLFSRLGSRAVRFVSE</sequence>
<organism evidence="2 3">
    <name type="scientific">Methanorbis furvi</name>
    <dbReference type="NCBI Taxonomy" id="3028299"/>
    <lineage>
        <taxon>Archaea</taxon>
        <taxon>Methanobacteriati</taxon>
        <taxon>Methanobacteriota</taxon>
        <taxon>Stenosarchaea group</taxon>
        <taxon>Methanomicrobia</taxon>
        <taxon>Methanomicrobiales</taxon>
        <taxon>Methanocorpusculaceae</taxon>
        <taxon>Methanorbis</taxon>
    </lineage>
</organism>
<accession>A0AAE4SA07</accession>
<keyword evidence="3" id="KW-1185">Reference proteome</keyword>
<dbReference type="AlphaFoldDB" id="A0AAE4SA07"/>
<dbReference type="Proteomes" id="UP001273136">
    <property type="component" value="Unassembled WGS sequence"/>
</dbReference>
<dbReference type="EMBL" id="JAWDKA010000003">
    <property type="protein sequence ID" value="MDV0441484.1"/>
    <property type="molecule type" value="Genomic_DNA"/>
</dbReference>
<dbReference type="RefSeq" id="WP_338093885.1">
    <property type="nucleotide sequence ID" value="NZ_JAWDKA010000003.1"/>
</dbReference>
<evidence type="ECO:0000313" key="3">
    <source>
        <dbReference type="Proteomes" id="UP001273136"/>
    </source>
</evidence>
<name>A0AAE4SA07_9EURY</name>
<dbReference type="EC" id="3.5.4.31" evidence="2"/>
<dbReference type="InterPro" id="IPR006680">
    <property type="entry name" value="Amidohydro-rel"/>
</dbReference>
<dbReference type="Gene3D" id="3.20.20.140">
    <property type="entry name" value="Metal-dependent hydrolases"/>
    <property type="match status" value="1"/>
</dbReference>
<protein>
    <submittedName>
        <fullName evidence="2">5'-deoxyadenosine deaminase</fullName>
        <ecNumber evidence="2">3.5.4.31</ecNumber>
    </submittedName>
</protein>
<evidence type="ECO:0000313" key="2">
    <source>
        <dbReference type="EMBL" id="MDV0441484.1"/>
    </source>
</evidence>